<dbReference type="EMBL" id="JBHSEH010000018">
    <property type="protein sequence ID" value="MFC4427178.1"/>
    <property type="molecule type" value="Genomic_DNA"/>
</dbReference>
<organism evidence="2 3">
    <name type="scientific">Deinococcus navajonensis</name>
    <dbReference type="NCBI Taxonomy" id="309884"/>
    <lineage>
        <taxon>Bacteria</taxon>
        <taxon>Thermotogati</taxon>
        <taxon>Deinococcota</taxon>
        <taxon>Deinococci</taxon>
        <taxon>Deinococcales</taxon>
        <taxon>Deinococcaceae</taxon>
        <taxon>Deinococcus</taxon>
    </lineage>
</organism>
<reference evidence="3" key="1">
    <citation type="journal article" date="2019" name="Int. J. Syst. Evol. Microbiol.">
        <title>The Global Catalogue of Microorganisms (GCM) 10K type strain sequencing project: providing services to taxonomists for standard genome sequencing and annotation.</title>
        <authorList>
            <consortium name="The Broad Institute Genomics Platform"/>
            <consortium name="The Broad Institute Genome Sequencing Center for Infectious Disease"/>
            <person name="Wu L."/>
            <person name="Ma J."/>
        </authorList>
    </citation>
    <scope>NUCLEOTIDE SEQUENCE [LARGE SCALE GENOMIC DNA]</scope>
    <source>
        <strain evidence="3">CCUG 56029</strain>
    </source>
</reference>
<evidence type="ECO:0008006" key="4">
    <source>
        <dbReference type="Google" id="ProtNLM"/>
    </source>
</evidence>
<evidence type="ECO:0000313" key="2">
    <source>
        <dbReference type="EMBL" id="MFC4427178.1"/>
    </source>
</evidence>
<sequence length="388" mass="42172">MVFEPMPEGALLPLEEAPILSLIPGTEQAPELAAGVLEAVITVRSVPKLGAAKEDCEDATYPGVSRLAPVDQHGLDLGIADGATSYSYSRRWAELALEHLHGVTHLAELLGTPLGVAQEQWSAWVREQTQSTPQSWFSARKLKEGSHCTLVNLRLLGLQSVDLEPPQWKYTWEAAAVGDSCLIHLDALGNPVAQTGTPFPLDSPDQYSSAAYLLPSLPDQVAGVRTHIPKPLPMRQFSEDEAFLLMTDALAVWFLTAQQAWADDHSNPRPMEILETFLYHPETGPESAPERPGEISLPELGVEDDSEFTVLVAPSPEHPFEAESSDAPVADDVPAVSSESAVPADPETQRQLAFEAWADALRQAPGSALKDDDLSFVHVRFRRMALEG</sequence>
<gene>
    <name evidence="2" type="ORF">ACFOZ9_13255</name>
</gene>
<accession>A0ABV8XQY9</accession>
<evidence type="ECO:0000313" key="3">
    <source>
        <dbReference type="Proteomes" id="UP001595998"/>
    </source>
</evidence>
<evidence type="ECO:0000256" key="1">
    <source>
        <dbReference type="SAM" id="MobiDB-lite"/>
    </source>
</evidence>
<proteinExistence type="predicted"/>
<dbReference type="RefSeq" id="WP_380040405.1">
    <property type="nucleotide sequence ID" value="NZ_JBHSEH010000018.1"/>
</dbReference>
<protein>
    <recommendedName>
        <fullName evidence="4">Protein phosphatase 2C-like protein</fullName>
    </recommendedName>
</protein>
<comment type="caution">
    <text evidence="2">The sequence shown here is derived from an EMBL/GenBank/DDBJ whole genome shotgun (WGS) entry which is preliminary data.</text>
</comment>
<keyword evidence="3" id="KW-1185">Reference proteome</keyword>
<dbReference type="Proteomes" id="UP001595998">
    <property type="component" value="Unassembled WGS sequence"/>
</dbReference>
<feature type="region of interest" description="Disordered" evidence="1">
    <location>
        <begin position="317"/>
        <end position="347"/>
    </location>
</feature>
<name>A0ABV8XQY9_9DEIO</name>